<reference evidence="3" key="1">
    <citation type="submission" date="2018-06" db="EMBL/GenBank/DDBJ databases">
        <authorList>
            <person name="Cea G.-C."/>
            <person name="William W."/>
        </authorList>
    </citation>
    <scope>NUCLEOTIDE SEQUENCE [LARGE SCALE GENOMIC DNA]</scope>
    <source>
        <strain evidence="3">DB21MT-2</strain>
    </source>
</reference>
<sequence length="53" mass="5705">MTLSDSPLPSERLYSFSLGFAFATCVAVSYLVVLAMIVTPKSRFDSDVTLGVT</sequence>
<keyword evidence="1" id="KW-0472">Membrane</keyword>
<dbReference type="AlphaFoldDB" id="A0A330M9H5"/>
<dbReference type="KEGG" id="sbk:SHEWBE_3687"/>
<gene>
    <name evidence="2" type="ORF">SHEWBE_3687</name>
</gene>
<protein>
    <submittedName>
        <fullName evidence="2">Uncharacterized protein</fullName>
    </submittedName>
</protein>
<evidence type="ECO:0000256" key="1">
    <source>
        <dbReference type="SAM" id="Phobius"/>
    </source>
</evidence>
<organism evidence="2 3">
    <name type="scientific">Shewanella benthica</name>
    <dbReference type="NCBI Taxonomy" id="43661"/>
    <lineage>
        <taxon>Bacteria</taxon>
        <taxon>Pseudomonadati</taxon>
        <taxon>Pseudomonadota</taxon>
        <taxon>Gammaproteobacteria</taxon>
        <taxon>Alteromonadales</taxon>
        <taxon>Shewanellaceae</taxon>
        <taxon>Shewanella</taxon>
    </lineage>
</organism>
<feature type="transmembrane region" description="Helical" evidence="1">
    <location>
        <begin position="13"/>
        <end position="38"/>
    </location>
</feature>
<name>A0A330M9H5_9GAMM</name>
<keyword evidence="1" id="KW-1133">Transmembrane helix</keyword>
<dbReference type="Proteomes" id="UP000250123">
    <property type="component" value="Chromosome SHEWBE"/>
</dbReference>
<evidence type="ECO:0000313" key="2">
    <source>
        <dbReference type="EMBL" id="SQH77650.1"/>
    </source>
</evidence>
<evidence type="ECO:0000313" key="3">
    <source>
        <dbReference type="Proteomes" id="UP000250123"/>
    </source>
</evidence>
<accession>A0A330M9H5</accession>
<keyword evidence="1" id="KW-0812">Transmembrane</keyword>
<proteinExistence type="predicted"/>
<dbReference type="EMBL" id="LS483452">
    <property type="protein sequence ID" value="SQH77650.1"/>
    <property type="molecule type" value="Genomic_DNA"/>
</dbReference>